<dbReference type="InterPro" id="IPR014729">
    <property type="entry name" value="Rossmann-like_a/b/a_fold"/>
</dbReference>
<dbReference type="Proteomes" id="UP000256328">
    <property type="component" value="Unassembled WGS sequence"/>
</dbReference>
<dbReference type="EMBL" id="PDLN01000003">
    <property type="protein sequence ID" value="RDW91487.1"/>
    <property type="molecule type" value="Genomic_DNA"/>
</dbReference>
<dbReference type="GO" id="GO:0005737">
    <property type="term" value="C:cytoplasm"/>
    <property type="evidence" value="ECO:0007669"/>
    <property type="project" value="TreeGrafter"/>
</dbReference>
<dbReference type="GO" id="GO:0016887">
    <property type="term" value="F:ATP hydrolysis activity"/>
    <property type="evidence" value="ECO:0007669"/>
    <property type="project" value="TreeGrafter"/>
</dbReference>
<dbReference type="Gene3D" id="3.40.50.620">
    <property type="entry name" value="HUPs"/>
    <property type="match status" value="1"/>
</dbReference>
<keyword evidence="2" id="KW-1185">Reference proteome</keyword>
<accession>A0A3D8SYT5</accession>
<evidence type="ECO:0000313" key="2">
    <source>
        <dbReference type="Proteomes" id="UP000256328"/>
    </source>
</evidence>
<organism evidence="1 2">
    <name type="scientific">Coleophoma crateriformis</name>
    <dbReference type="NCBI Taxonomy" id="565419"/>
    <lineage>
        <taxon>Eukaryota</taxon>
        <taxon>Fungi</taxon>
        <taxon>Dikarya</taxon>
        <taxon>Ascomycota</taxon>
        <taxon>Pezizomycotina</taxon>
        <taxon>Leotiomycetes</taxon>
        <taxon>Helotiales</taxon>
        <taxon>Dermateaceae</taxon>
        <taxon>Coleophoma</taxon>
    </lineage>
</organism>
<dbReference type="GO" id="GO:0005634">
    <property type="term" value="C:nucleus"/>
    <property type="evidence" value="ECO:0007669"/>
    <property type="project" value="TreeGrafter"/>
</dbReference>
<protein>
    <recommendedName>
        <fullName evidence="3">Nicotinamide-nucleotide adenylyltransferase</fullName>
    </recommendedName>
</protein>
<evidence type="ECO:0008006" key="3">
    <source>
        <dbReference type="Google" id="ProtNLM"/>
    </source>
</evidence>
<dbReference type="GO" id="GO:0000309">
    <property type="term" value="F:nicotinamide-nucleotide adenylyltransferase activity"/>
    <property type="evidence" value="ECO:0007669"/>
    <property type="project" value="TreeGrafter"/>
</dbReference>
<dbReference type="SUPFAM" id="SSF52374">
    <property type="entry name" value="Nucleotidylyl transferase"/>
    <property type="match status" value="1"/>
</dbReference>
<sequence length="299" mass="33447">MSPETEGEMKQLLQKYTTALKAFSNSNSKFQILHSVGRPPSSSPCHDEKEKLYILDSSFNPPTLAHQHMAQSALSSHANSSASAEKSQARLLLLLATQNADKAPKPASFPQRLTMMTLFAHTLLQTPPSVANTEPQSPELGIDIAVTSEPYFHLKSAAISSCSSYSPSCSQVHLTGYDTLIRLLDPKYYPPTHSLSVLEDFLGAHRVWVTYRAGDSWGERKEQDDFLERMARGDMDGIGARREWVSEGRIKLVEGREGEVVSSSRVRDTVKRGNEEELGRLVPRSIKEWILSERLYREE</sequence>
<comment type="caution">
    <text evidence="1">The sequence shown here is derived from an EMBL/GenBank/DDBJ whole genome shotgun (WGS) entry which is preliminary data.</text>
</comment>
<dbReference type="OrthoDB" id="5591297at2759"/>
<gene>
    <name evidence="1" type="ORF">BP5796_02652</name>
</gene>
<dbReference type="PANTHER" id="PTHR31285:SF0">
    <property type="entry name" value="NICOTINAMIDE MONONUCLEOTIDE ADENYLYLTRANSFERASE"/>
    <property type="match status" value="1"/>
</dbReference>
<proteinExistence type="predicted"/>
<dbReference type="PANTHER" id="PTHR31285">
    <property type="entry name" value="NICOTINAMIDE MONONUCLEOTIDE ADENYLYLTRANSFERASE"/>
    <property type="match status" value="1"/>
</dbReference>
<name>A0A3D8SYT5_9HELO</name>
<reference evidence="1 2" key="1">
    <citation type="journal article" date="2018" name="IMA Fungus">
        <title>IMA Genome-F 9: Draft genome sequence of Annulohypoxylon stygium, Aspergillus mulundensis, Berkeleyomyces basicola (syn. Thielaviopsis basicola), Ceratocystis smalleyi, two Cercospora beticola strains, Coleophoma cylindrospora, Fusarium fracticaudum, Phialophora cf. hyalina, and Morchella septimelata.</title>
        <authorList>
            <person name="Wingfield B.D."/>
            <person name="Bills G.F."/>
            <person name="Dong Y."/>
            <person name="Huang W."/>
            <person name="Nel W.J."/>
            <person name="Swalarsk-Parry B.S."/>
            <person name="Vaghefi N."/>
            <person name="Wilken P.M."/>
            <person name="An Z."/>
            <person name="de Beer Z.W."/>
            <person name="De Vos L."/>
            <person name="Chen L."/>
            <person name="Duong T.A."/>
            <person name="Gao Y."/>
            <person name="Hammerbacher A."/>
            <person name="Kikkert J.R."/>
            <person name="Li Y."/>
            <person name="Li H."/>
            <person name="Li K."/>
            <person name="Li Q."/>
            <person name="Liu X."/>
            <person name="Ma X."/>
            <person name="Naidoo K."/>
            <person name="Pethybridge S.J."/>
            <person name="Sun J."/>
            <person name="Steenkamp E.T."/>
            <person name="van der Nest M.A."/>
            <person name="van Wyk S."/>
            <person name="Wingfield M.J."/>
            <person name="Xiong C."/>
            <person name="Yue Q."/>
            <person name="Zhang X."/>
        </authorList>
    </citation>
    <scope>NUCLEOTIDE SEQUENCE [LARGE SCALE GENOMIC DNA]</scope>
    <source>
        <strain evidence="1 2">BP5796</strain>
    </source>
</reference>
<evidence type="ECO:0000313" key="1">
    <source>
        <dbReference type="EMBL" id="RDW91487.1"/>
    </source>
</evidence>
<dbReference type="AlphaFoldDB" id="A0A3D8SYT5"/>